<dbReference type="Proteomes" id="UP000442714">
    <property type="component" value="Unassembled WGS sequence"/>
</dbReference>
<dbReference type="EMBL" id="WTYX01000001">
    <property type="protein sequence ID" value="MXO90687.1"/>
    <property type="molecule type" value="Genomic_DNA"/>
</dbReference>
<keyword evidence="1" id="KW-0472">Membrane</keyword>
<evidence type="ECO:0000256" key="1">
    <source>
        <dbReference type="SAM" id="Phobius"/>
    </source>
</evidence>
<accession>A0A844ZV96</accession>
<name>A0A844ZV96_9SPHN</name>
<keyword evidence="3" id="KW-1185">Reference proteome</keyword>
<keyword evidence="1" id="KW-0812">Transmembrane</keyword>
<organism evidence="2 3">
    <name type="scientific">Pontixanthobacter aquaemixtae</name>
    <dbReference type="NCBI Taxonomy" id="1958940"/>
    <lineage>
        <taxon>Bacteria</taxon>
        <taxon>Pseudomonadati</taxon>
        <taxon>Pseudomonadota</taxon>
        <taxon>Alphaproteobacteria</taxon>
        <taxon>Sphingomonadales</taxon>
        <taxon>Erythrobacteraceae</taxon>
        <taxon>Pontixanthobacter</taxon>
    </lineage>
</organism>
<gene>
    <name evidence="2" type="ORF">GRI41_07635</name>
</gene>
<keyword evidence="1" id="KW-1133">Transmembrane helix</keyword>
<reference evidence="2 3" key="1">
    <citation type="submission" date="2019-12" db="EMBL/GenBank/DDBJ databases">
        <title>Genomic-based taxomic classification of the family Erythrobacteraceae.</title>
        <authorList>
            <person name="Xu L."/>
        </authorList>
    </citation>
    <scope>NUCLEOTIDE SEQUENCE [LARGE SCALE GENOMIC DNA]</scope>
    <source>
        <strain evidence="2 3">KCTC 52763</strain>
    </source>
</reference>
<evidence type="ECO:0000313" key="2">
    <source>
        <dbReference type="EMBL" id="MXO90687.1"/>
    </source>
</evidence>
<sequence length="411" mass="44819">MSSSAAGLHGKVASPEFLANLLEDVIAGLPTGSAAEFQPQSIRTTGANLRFETLDKDLERGPGFPELVVDIFPAEGAATAPVADLEIRQVRLAMFRSEIAIQTTILSLAKSHSIASATELEAVLNDVASKVLSEFTRPTIDAALTSIDAEAEADTDQGGEKGYGEPKILWTNRTYALDPDLVEDKVLGGLVRLDETARASETVEDVIRLREGNNILLNAQFRDDALRGLVIAQHLYAVFDTVFHRLGRLLEDLDRSGRRRSLTGDIRKATALGAETARFEVELHRLPTSLQGTRRLVFDAACRGYQLDSLVTAVRLRNEAANDVIEGRLHESDQRASRFVQGGIVFLSFLQILSTLMDVYSLDYASLGGMKEGSTSFMSLIPRLVSFDGAINVALLGTLLFVLVVIYQRRS</sequence>
<dbReference type="AlphaFoldDB" id="A0A844ZV96"/>
<dbReference type="RefSeq" id="WP_160604150.1">
    <property type="nucleotide sequence ID" value="NZ_WTYX01000001.1"/>
</dbReference>
<comment type="caution">
    <text evidence="2">The sequence shown here is derived from an EMBL/GenBank/DDBJ whole genome shotgun (WGS) entry which is preliminary data.</text>
</comment>
<proteinExistence type="predicted"/>
<evidence type="ECO:0000313" key="3">
    <source>
        <dbReference type="Proteomes" id="UP000442714"/>
    </source>
</evidence>
<feature type="transmembrane region" description="Helical" evidence="1">
    <location>
        <begin position="380"/>
        <end position="407"/>
    </location>
</feature>
<protein>
    <submittedName>
        <fullName evidence="2">Uncharacterized protein</fullName>
    </submittedName>
</protein>